<dbReference type="InterPro" id="IPR031322">
    <property type="entry name" value="Shikimate/glucono_kinase"/>
</dbReference>
<keyword evidence="11" id="KW-0963">Cytoplasm</keyword>
<evidence type="ECO:0000256" key="4">
    <source>
        <dbReference type="ARBA" id="ARBA00022605"/>
    </source>
</evidence>
<dbReference type="Pfam" id="PF01202">
    <property type="entry name" value="SKI"/>
    <property type="match status" value="1"/>
</dbReference>
<evidence type="ECO:0000256" key="9">
    <source>
        <dbReference type="ARBA" id="ARBA00023141"/>
    </source>
</evidence>
<reference evidence="15 16" key="2">
    <citation type="journal article" date="2019" name="Nat. Med.">
        <title>A library of human gut bacterial isolates paired with longitudinal multiomics data enables mechanistic microbiome research.</title>
        <authorList>
            <person name="Poyet M."/>
            <person name="Groussin M."/>
            <person name="Gibbons S.M."/>
            <person name="Avila-Pacheco J."/>
            <person name="Jiang X."/>
            <person name="Kearney S.M."/>
            <person name="Perrotta A.R."/>
            <person name="Berdy B."/>
            <person name="Zhao S."/>
            <person name="Lieberman T.D."/>
            <person name="Swanson P.K."/>
            <person name="Smith M."/>
            <person name="Roesemann S."/>
            <person name="Alexander J.E."/>
            <person name="Rich S.A."/>
            <person name="Livny J."/>
            <person name="Vlamakis H."/>
            <person name="Clish C."/>
            <person name="Bullock K."/>
            <person name="Deik A."/>
            <person name="Scott J."/>
            <person name="Pierce K.A."/>
            <person name="Xavier R.J."/>
            <person name="Alm E.J."/>
        </authorList>
    </citation>
    <scope>NUCLEOTIDE SEQUENCE [LARGE SCALE GENOMIC DNA]</scope>
    <source>
        <strain evidence="13 16">BIOML-A13</strain>
        <strain evidence="14 15">BIOML-A3</strain>
    </source>
</reference>
<proteinExistence type="inferred from homology"/>
<comment type="cofactor">
    <cofactor evidence="11">
        <name>Mg(2+)</name>
        <dbReference type="ChEBI" id="CHEBI:18420"/>
    </cofactor>
    <text evidence="11">Binds 1 Mg(2+) ion per subunit.</text>
</comment>
<keyword evidence="5 11" id="KW-0808">Transferase</keyword>
<dbReference type="EMBL" id="WNBM01000001">
    <property type="protein sequence ID" value="MTT74721.1"/>
    <property type="molecule type" value="Genomic_DNA"/>
</dbReference>
<evidence type="ECO:0000256" key="1">
    <source>
        <dbReference type="ARBA" id="ARBA00004842"/>
    </source>
</evidence>
<dbReference type="GO" id="GO:0009423">
    <property type="term" value="P:chorismate biosynthetic process"/>
    <property type="evidence" value="ECO:0007669"/>
    <property type="project" value="UniProtKB-UniRule"/>
</dbReference>
<comment type="catalytic activity">
    <reaction evidence="10 11">
        <text>shikimate + ATP = 3-phosphoshikimate + ADP + H(+)</text>
        <dbReference type="Rhea" id="RHEA:13121"/>
        <dbReference type="ChEBI" id="CHEBI:15378"/>
        <dbReference type="ChEBI" id="CHEBI:30616"/>
        <dbReference type="ChEBI" id="CHEBI:36208"/>
        <dbReference type="ChEBI" id="CHEBI:145989"/>
        <dbReference type="ChEBI" id="CHEBI:456216"/>
        <dbReference type="EC" id="2.7.1.71"/>
    </reaction>
</comment>
<comment type="pathway">
    <text evidence="1 11">Metabolic intermediate biosynthesis; chorismate biosynthesis; chorismate from D-erythrose 4-phosphate and phosphoenolpyruvate: step 5/7.</text>
</comment>
<evidence type="ECO:0000256" key="5">
    <source>
        <dbReference type="ARBA" id="ARBA00022679"/>
    </source>
</evidence>
<dbReference type="SUPFAM" id="SSF52540">
    <property type="entry name" value="P-loop containing nucleoside triphosphate hydrolases"/>
    <property type="match status" value="1"/>
</dbReference>
<dbReference type="GeneID" id="49406642"/>
<dbReference type="PROSITE" id="PS01128">
    <property type="entry name" value="SHIKIMATE_KINASE"/>
    <property type="match status" value="1"/>
</dbReference>
<comment type="function">
    <text evidence="11">Catalyzes the specific phosphorylation of the 3-hydroxyl group of shikimic acid using ATP as a cosubstrate.</text>
</comment>
<dbReference type="GO" id="GO:0005829">
    <property type="term" value="C:cytosol"/>
    <property type="evidence" value="ECO:0007669"/>
    <property type="project" value="TreeGrafter"/>
</dbReference>
<feature type="binding site" evidence="11">
    <location>
        <position position="56"/>
    </location>
    <ligand>
        <name>substrate</name>
    </ligand>
</feature>
<dbReference type="PANTHER" id="PTHR21087:SF16">
    <property type="entry name" value="SHIKIMATE KINASE 1, CHLOROPLASTIC"/>
    <property type="match status" value="1"/>
</dbReference>
<dbReference type="PANTHER" id="PTHR21087">
    <property type="entry name" value="SHIKIMATE KINASE"/>
    <property type="match status" value="1"/>
</dbReference>
<feature type="binding site" evidence="11">
    <location>
        <position position="15"/>
    </location>
    <ligand>
        <name>Mg(2+)</name>
        <dbReference type="ChEBI" id="CHEBI:18420"/>
    </ligand>
</feature>
<dbReference type="EC" id="2.7.1.71" evidence="3 11"/>
<dbReference type="Proteomes" id="UP000484547">
    <property type="component" value="Unassembled WGS sequence"/>
</dbReference>
<dbReference type="InterPro" id="IPR000623">
    <property type="entry name" value="Shikimate_kinase/TSH1"/>
</dbReference>
<keyword evidence="9 11" id="KW-0057">Aromatic amino acid biosynthesis</keyword>
<dbReference type="AlphaFoldDB" id="A0A3G9GR63"/>
<dbReference type="GO" id="GO:0009073">
    <property type="term" value="P:aromatic amino acid family biosynthetic process"/>
    <property type="evidence" value="ECO:0007669"/>
    <property type="project" value="UniProtKB-KW"/>
</dbReference>
<comment type="caution">
    <text evidence="12">The sequence shown here is derived from an EMBL/GenBank/DDBJ whole genome shotgun (WGS) entry which is preliminary data.</text>
</comment>
<dbReference type="EMBL" id="WNBW01000001">
    <property type="protein sequence ID" value="MTU02852.1"/>
    <property type="molecule type" value="Genomic_DNA"/>
</dbReference>
<dbReference type="Gene3D" id="3.40.50.300">
    <property type="entry name" value="P-loop containing nucleotide triphosphate hydrolases"/>
    <property type="match status" value="1"/>
</dbReference>
<evidence type="ECO:0000313" key="16">
    <source>
        <dbReference type="Proteomes" id="UP000484547"/>
    </source>
</evidence>
<accession>R6IIX1</accession>
<evidence type="ECO:0000256" key="7">
    <source>
        <dbReference type="ARBA" id="ARBA00022777"/>
    </source>
</evidence>
<evidence type="ECO:0000256" key="10">
    <source>
        <dbReference type="ARBA" id="ARBA00048567"/>
    </source>
</evidence>
<dbReference type="GO" id="GO:0004765">
    <property type="term" value="F:shikimate kinase activity"/>
    <property type="evidence" value="ECO:0007669"/>
    <property type="project" value="UniProtKB-UniRule"/>
</dbReference>
<evidence type="ECO:0000313" key="14">
    <source>
        <dbReference type="EMBL" id="MTU02852.1"/>
    </source>
</evidence>
<comment type="similarity">
    <text evidence="2 11">Belongs to the shikimate kinase family.</text>
</comment>
<feature type="binding site" evidence="11">
    <location>
        <position position="132"/>
    </location>
    <ligand>
        <name>substrate</name>
    </ligand>
</feature>
<feature type="binding site" evidence="11">
    <location>
        <position position="78"/>
    </location>
    <ligand>
        <name>substrate</name>
    </ligand>
</feature>
<dbReference type="OrthoDB" id="9792692at2"/>
<keyword evidence="6 11" id="KW-0547">Nucleotide-binding</keyword>
<comment type="caution">
    <text evidence="11">Lacks conserved residue(s) required for the propagation of feature annotation.</text>
</comment>
<reference evidence="12" key="1">
    <citation type="submission" date="2012-11" db="EMBL/GenBank/DDBJ databases">
        <title>Dependencies among metagenomic species, viruses, plasmids and units of genetic variation.</title>
        <authorList>
            <person name="Nielsen H.B."/>
            <person name="Almeida M."/>
            <person name="Juncker A.S."/>
            <person name="Rasmussen S."/>
            <person name="Li J."/>
            <person name="Sunagawa S."/>
            <person name="Plichta D."/>
            <person name="Gautier L."/>
            <person name="Le Chatelier E."/>
            <person name="Peletier E."/>
            <person name="Bonde I."/>
            <person name="Nielsen T."/>
            <person name="Manichanh C."/>
            <person name="Arumugam M."/>
            <person name="Batto J."/>
            <person name="Santos M.B.Q.D."/>
            <person name="Blom N."/>
            <person name="Borruel N."/>
            <person name="Burgdorf K.S."/>
            <person name="Boumezbeur F."/>
            <person name="Casellas F."/>
            <person name="Dore J."/>
            <person name="Guarner F."/>
            <person name="Hansen T."/>
            <person name="Hildebrand F."/>
            <person name="Kaas R.S."/>
            <person name="Kennedy S."/>
            <person name="Kristiansen K."/>
            <person name="Kultima J.R."/>
            <person name="Leonard P."/>
            <person name="Levenez F."/>
            <person name="Lund O."/>
            <person name="Moumen B."/>
            <person name="Le Paslier D."/>
            <person name="Pons N."/>
            <person name="Pedersen O."/>
            <person name="Prifti E."/>
            <person name="Qin J."/>
            <person name="Raes J."/>
            <person name="Tap J."/>
            <person name="Tims S."/>
            <person name="Ussery D.W."/>
            <person name="Yamada T."/>
            <person name="MetaHit consortium"/>
            <person name="Renault P."/>
            <person name="Sicheritz-Ponten T."/>
            <person name="Bork P."/>
            <person name="Wang J."/>
            <person name="Brunak S."/>
            <person name="Ehrlich S.D."/>
        </authorList>
    </citation>
    <scope>NUCLEOTIDE SEQUENCE [LARGE SCALE GENOMIC DNA]</scope>
</reference>
<gene>
    <name evidence="11" type="primary">aroK</name>
    <name evidence="12" type="ORF">BN533_00409</name>
    <name evidence="13" type="ORF">GMD11_00360</name>
    <name evidence="14" type="ORF">GMD18_00355</name>
</gene>
<dbReference type="HAMAP" id="MF_00109">
    <property type="entry name" value="Shikimate_kinase"/>
    <property type="match status" value="1"/>
</dbReference>
<evidence type="ECO:0000313" key="12">
    <source>
        <dbReference type="EMBL" id="CDB45281.1"/>
    </source>
</evidence>
<evidence type="ECO:0000313" key="15">
    <source>
        <dbReference type="Proteomes" id="UP000443070"/>
    </source>
</evidence>
<dbReference type="RefSeq" id="WP_021717312.1">
    <property type="nucleotide sequence ID" value="NZ_AP019004.1"/>
</dbReference>
<dbReference type="GO" id="GO:0000287">
    <property type="term" value="F:magnesium ion binding"/>
    <property type="evidence" value="ECO:0007669"/>
    <property type="project" value="UniProtKB-UniRule"/>
</dbReference>
<keyword evidence="11" id="KW-0479">Metal-binding</keyword>
<keyword evidence="8 11" id="KW-0067">ATP-binding</keyword>
<dbReference type="EMBL" id="CBDS010000028">
    <property type="protein sequence ID" value="CDB45281.1"/>
    <property type="molecule type" value="Genomic_DNA"/>
</dbReference>
<evidence type="ECO:0000256" key="6">
    <source>
        <dbReference type="ARBA" id="ARBA00022741"/>
    </source>
</evidence>
<dbReference type="GO" id="GO:0005524">
    <property type="term" value="F:ATP binding"/>
    <property type="evidence" value="ECO:0007669"/>
    <property type="project" value="UniProtKB-UniRule"/>
</dbReference>
<evidence type="ECO:0000256" key="8">
    <source>
        <dbReference type="ARBA" id="ARBA00022840"/>
    </source>
</evidence>
<keyword evidence="11" id="KW-0460">Magnesium</keyword>
<name>A0A3G9GR63_9FIRM</name>
<dbReference type="InterPro" id="IPR023000">
    <property type="entry name" value="Shikimate_kinase_CS"/>
</dbReference>
<keyword evidence="15" id="KW-1185">Reference proteome</keyword>
<evidence type="ECO:0000256" key="3">
    <source>
        <dbReference type="ARBA" id="ARBA00012154"/>
    </source>
</evidence>
<sequence>MKNIVLIGMPGCGKSTLGRLLAQHLKRPFYDADNVLEKLEGKTIKELFAVSEACFRDAETRAVRHLSELEGCVIAAGGGVVKRSENIEVLKNGGIIVFIDRLPEKIVQDIDTESRPLLAAGRQKVFDLYAERIELYRRYHDHIIDNNGEREAALQALLELARRES</sequence>
<evidence type="ECO:0000256" key="11">
    <source>
        <dbReference type="HAMAP-Rule" id="MF_00109"/>
    </source>
</evidence>
<organism evidence="12">
    <name type="scientific">Phascolarctobacterium faecium</name>
    <dbReference type="NCBI Taxonomy" id="33025"/>
    <lineage>
        <taxon>Bacteria</taxon>
        <taxon>Bacillati</taxon>
        <taxon>Bacillota</taxon>
        <taxon>Negativicutes</taxon>
        <taxon>Acidaminococcales</taxon>
        <taxon>Acidaminococcaceae</taxon>
        <taxon>Phascolarctobacterium</taxon>
    </lineage>
</organism>
<dbReference type="CDD" id="cd00464">
    <property type="entry name" value="SK"/>
    <property type="match status" value="1"/>
</dbReference>
<accession>A0A3G9GR63</accession>
<dbReference type="UniPathway" id="UPA00053">
    <property type="reaction ID" value="UER00088"/>
</dbReference>
<feature type="binding site" evidence="11">
    <location>
        <begin position="11"/>
        <end position="16"/>
    </location>
    <ligand>
        <name>ATP</name>
        <dbReference type="ChEBI" id="CHEBI:30616"/>
    </ligand>
</feature>
<dbReference type="Proteomes" id="UP000443070">
    <property type="component" value="Unassembled WGS sequence"/>
</dbReference>
<evidence type="ECO:0000313" key="13">
    <source>
        <dbReference type="EMBL" id="MTT74721.1"/>
    </source>
</evidence>
<feature type="binding site" evidence="11">
    <location>
        <position position="115"/>
    </location>
    <ligand>
        <name>ATP</name>
        <dbReference type="ChEBI" id="CHEBI:30616"/>
    </ligand>
</feature>
<keyword evidence="7 11" id="KW-0418">Kinase</keyword>
<dbReference type="GO" id="GO:0008652">
    <property type="term" value="P:amino acid biosynthetic process"/>
    <property type="evidence" value="ECO:0007669"/>
    <property type="project" value="UniProtKB-KW"/>
</dbReference>
<dbReference type="PRINTS" id="PR01100">
    <property type="entry name" value="SHIKIMTKNASE"/>
</dbReference>
<evidence type="ECO:0000256" key="2">
    <source>
        <dbReference type="ARBA" id="ARBA00006997"/>
    </source>
</evidence>
<keyword evidence="4 11" id="KW-0028">Amino-acid biosynthesis</keyword>
<comment type="subunit">
    <text evidence="11">Monomer.</text>
</comment>
<dbReference type="InterPro" id="IPR027417">
    <property type="entry name" value="P-loop_NTPase"/>
</dbReference>
<feature type="binding site" evidence="11">
    <location>
        <position position="33"/>
    </location>
    <ligand>
        <name>substrate</name>
    </ligand>
</feature>
<comment type="subcellular location">
    <subcellularLocation>
        <location evidence="11">Cytoplasm</location>
    </subcellularLocation>
</comment>
<protein>
    <recommendedName>
        <fullName evidence="3 11">Shikimate kinase</fullName>
        <shortName evidence="11">SK</shortName>
        <ecNumber evidence="3 11">2.7.1.71</ecNumber>
    </recommendedName>
</protein>